<dbReference type="SUPFAM" id="SSF52096">
    <property type="entry name" value="ClpP/crotonase"/>
    <property type="match status" value="1"/>
</dbReference>
<keyword evidence="1" id="KW-0732">Signal</keyword>
<feature type="chain" id="PRO_5019333833" description="Tail specific protease domain-containing protein" evidence="1">
    <location>
        <begin position="23"/>
        <end position="321"/>
    </location>
</feature>
<comment type="caution">
    <text evidence="2">The sequence shown here is derived from an EMBL/GenBank/DDBJ whole genome shotgun (WGS) entry which is preliminary data.</text>
</comment>
<feature type="signal peptide" evidence="1">
    <location>
        <begin position="1"/>
        <end position="22"/>
    </location>
</feature>
<evidence type="ECO:0000313" key="3">
    <source>
        <dbReference type="Proteomes" id="UP000274822"/>
    </source>
</evidence>
<dbReference type="InterPro" id="IPR029045">
    <property type="entry name" value="ClpP/crotonase-like_dom_sf"/>
</dbReference>
<name>A0A433QJ13_9FUNG</name>
<dbReference type="PANTHER" id="PTHR37049:SF4">
    <property type="entry name" value="RHODANESE DOMAIN-CONTAINING PROTEIN"/>
    <property type="match status" value="1"/>
</dbReference>
<dbReference type="PANTHER" id="PTHR37049">
    <property type="entry name" value="PEPTIDASE S41 FAMILY PROTEIN"/>
    <property type="match status" value="1"/>
</dbReference>
<dbReference type="EMBL" id="RBNJ01004644">
    <property type="protein sequence ID" value="RUS29818.1"/>
    <property type="molecule type" value="Genomic_DNA"/>
</dbReference>
<evidence type="ECO:0000313" key="2">
    <source>
        <dbReference type="EMBL" id="RUS29818.1"/>
    </source>
</evidence>
<evidence type="ECO:0000256" key="1">
    <source>
        <dbReference type="SAM" id="SignalP"/>
    </source>
</evidence>
<accession>A0A433QJ13</accession>
<dbReference type="InterPro" id="IPR052766">
    <property type="entry name" value="S41A_metabolite_peptidase"/>
</dbReference>
<dbReference type="Proteomes" id="UP000274822">
    <property type="component" value="Unassembled WGS sequence"/>
</dbReference>
<reference evidence="2 3" key="1">
    <citation type="journal article" date="2018" name="New Phytol.">
        <title>Phylogenomics of Endogonaceae and evolution of mycorrhizas within Mucoromycota.</title>
        <authorList>
            <person name="Chang Y."/>
            <person name="Desiro A."/>
            <person name="Na H."/>
            <person name="Sandor L."/>
            <person name="Lipzen A."/>
            <person name="Clum A."/>
            <person name="Barry K."/>
            <person name="Grigoriev I.V."/>
            <person name="Martin F.M."/>
            <person name="Stajich J.E."/>
            <person name="Smith M.E."/>
            <person name="Bonito G."/>
            <person name="Spatafora J.W."/>
        </authorList>
    </citation>
    <scope>NUCLEOTIDE SEQUENCE [LARGE SCALE GENOMIC DNA]</scope>
    <source>
        <strain evidence="2 3">AD002</strain>
    </source>
</reference>
<protein>
    <recommendedName>
        <fullName evidence="4">Tail specific protease domain-containing protein</fullName>
    </recommendedName>
</protein>
<organism evidence="2 3">
    <name type="scientific">Jimgerdemannia flammicorona</name>
    <dbReference type="NCBI Taxonomy" id="994334"/>
    <lineage>
        <taxon>Eukaryota</taxon>
        <taxon>Fungi</taxon>
        <taxon>Fungi incertae sedis</taxon>
        <taxon>Mucoromycota</taxon>
        <taxon>Mucoromycotina</taxon>
        <taxon>Endogonomycetes</taxon>
        <taxon>Endogonales</taxon>
        <taxon>Endogonaceae</taxon>
        <taxon>Jimgerdemannia</taxon>
    </lineage>
</organism>
<proteinExistence type="predicted"/>
<dbReference type="AlphaFoldDB" id="A0A433QJ13"/>
<keyword evidence="3" id="KW-1185">Reference proteome</keyword>
<evidence type="ECO:0008006" key="4">
    <source>
        <dbReference type="Google" id="ProtNLM"/>
    </source>
</evidence>
<gene>
    <name evidence="2" type="ORF">BC938DRAFT_480198</name>
</gene>
<sequence length="321" mass="35959">MKLSGTLSLVASSLALLESVNAAVDPCTLVSLWPNRWKADGGWEQSKACLENFPFNKAVAQQTLDTVIDTWDSFFVFKDIAARPPKSHLSLKSVDLIKELKALKNKIYKSDFAFQNDIQNIAFSLYDAHLNYEPNGKYEEYYGSWQVRHQLPTKPLTKYKLQCPNKKVQTLTLPWIVFAPRSDYNDSASYFSQECAVRAPVQMASKLRQFHEVPSTPIEDPRSLLGKAGPAHVLHQHDVASNYTLITSDEMFLFGYLSKGTGVSHKTGIMHIGTFAPSNITRSMQALNKGLTGFKKLGIEKIILDVQNNGGQFKFIFSCAI</sequence>